<dbReference type="Proteomes" id="UP000800094">
    <property type="component" value="Unassembled WGS sequence"/>
</dbReference>
<accession>A0A6A6I6M6</accession>
<gene>
    <name evidence="1" type="ORF">BU26DRAFT_57943</name>
</gene>
<organism evidence="1 2">
    <name type="scientific">Trematosphaeria pertusa</name>
    <dbReference type="NCBI Taxonomy" id="390896"/>
    <lineage>
        <taxon>Eukaryota</taxon>
        <taxon>Fungi</taxon>
        <taxon>Dikarya</taxon>
        <taxon>Ascomycota</taxon>
        <taxon>Pezizomycotina</taxon>
        <taxon>Dothideomycetes</taxon>
        <taxon>Pleosporomycetidae</taxon>
        <taxon>Pleosporales</taxon>
        <taxon>Massarineae</taxon>
        <taxon>Trematosphaeriaceae</taxon>
        <taxon>Trematosphaeria</taxon>
    </lineage>
</organism>
<dbReference type="RefSeq" id="XP_033680883.1">
    <property type="nucleotide sequence ID" value="XM_033834449.1"/>
</dbReference>
<evidence type="ECO:0000313" key="1">
    <source>
        <dbReference type="EMBL" id="KAF2245879.1"/>
    </source>
</evidence>
<name>A0A6A6I6M6_9PLEO</name>
<protein>
    <submittedName>
        <fullName evidence="1">Uncharacterized protein</fullName>
    </submittedName>
</protein>
<evidence type="ECO:0000313" key="2">
    <source>
        <dbReference type="Proteomes" id="UP000800094"/>
    </source>
</evidence>
<reference evidence="1" key="1">
    <citation type="journal article" date="2020" name="Stud. Mycol.">
        <title>101 Dothideomycetes genomes: a test case for predicting lifestyles and emergence of pathogens.</title>
        <authorList>
            <person name="Haridas S."/>
            <person name="Albert R."/>
            <person name="Binder M."/>
            <person name="Bloem J."/>
            <person name="Labutti K."/>
            <person name="Salamov A."/>
            <person name="Andreopoulos B."/>
            <person name="Baker S."/>
            <person name="Barry K."/>
            <person name="Bills G."/>
            <person name="Bluhm B."/>
            <person name="Cannon C."/>
            <person name="Castanera R."/>
            <person name="Culley D."/>
            <person name="Daum C."/>
            <person name="Ezra D."/>
            <person name="Gonzalez J."/>
            <person name="Henrissat B."/>
            <person name="Kuo A."/>
            <person name="Liang C."/>
            <person name="Lipzen A."/>
            <person name="Lutzoni F."/>
            <person name="Magnuson J."/>
            <person name="Mondo S."/>
            <person name="Nolan M."/>
            <person name="Ohm R."/>
            <person name="Pangilinan J."/>
            <person name="Park H.-J."/>
            <person name="Ramirez L."/>
            <person name="Alfaro M."/>
            <person name="Sun H."/>
            <person name="Tritt A."/>
            <person name="Yoshinaga Y."/>
            <person name="Zwiers L.-H."/>
            <person name="Turgeon B."/>
            <person name="Goodwin S."/>
            <person name="Spatafora J."/>
            <person name="Crous P."/>
            <person name="Grigoriev I."/>
        </authorList>
    </citation>
    <scope>NUCLEOTIDE SEQUENCE</scope>
    <source>
        <strain evidence="1">CBS 122368</strain>
    </source>
</reference>
<dbReference type="GeneID" id="54587779"/>
<keyword evidence="2" id="KW-1185">Reference proteome</keyword>
<proteinExistence type="predicted"/>
<sequence>MARRSGGSRCERSVRGKRKARYCTHHRGITRHGDSTPSEIIASAVSISTRDNVARPIASAIVPAVQQASAGRACVVRRRIVGTPRTIASDGARCQDHLIVVRVAAGFVRTAPVRCTVVEAHLERLKLETSSESGNWVLGRKVDWTVWSGVKRTE</sequence>
<dbReference type="EMBL" id="ML987199">
    <property type="protein sequence ID" value="KAF2245879.1"/>
    <property type="molecule type" value="Genomic_DNA"/>
</dbReference>
<dbReference type="AlphaFoldDB" id="A0A6A6I6M6"/>